<evidence type="ECO:0000313" key="2">
    <source>
        <dbReference type="Proteomes" id="UP000198765"/>
    </source>
</evidence>
<dbReference type="Proteomes" id="UP000198765">
    <property type="component" value="Chromosome I"/>
</dbReference>
<gene>
    <name evidence="1" type="ORF">GA0070621_4020</name>
</gene>
<dbReference type="InterPro" id="IPR036894">
    <property type="entry name" value="YbaB-like_sf"/>
</dbReference>
<dbReference type="RefSeq" id="WP_167667080.1">
    <property type="nucleotide sequence ID" value="NZ_LT594324.1"/>
</dbReference>
<protein>
    <submittedName>
        <fullName evidence="1">YbaB/EbfC DNA-binding family protein</fullName>
    </submittedName>
</protein>
<dbReference type="Gene3D" id="3.30.1310.10">
    <property type="entry name" value="Nucleoid-associated protein YbaB-like domain"/>
    <property type="match status" value="1"/>
</dbReference>
<dbReference type="Pfam" id="PF02575">
    <property type="entry name" value="YbaB_DNA_bd"/>
    <property type="match status" value="1"/>
</dbReference>
<dbReference type="InterPro" id="IPR004401">
    <property type="entry name" value="YbaB/EbfC"/>
</dbReference>
<sequence length="128" mass="13518">MTDQHDRPDGLMGRFTSVRGAAYAADGLVHVEVDGTGDLLALDLDPRAMRLPSADLSAAIRAAFGDARAQVQAQLQEQLAAQPPTLPQGLGPLLNDLGFNAQRRLDDMAAAAQQVADRLGRMDGTAAR</sequence>
<proteinExistence type="predicted"/>
<reference evidence="1 2" key="1">
    <citation type="submission" date="2016-06" db="EMBL/GenBank/DDBJ databases">
        <authorList>
            <person name="Kjaerup R.B."/>
            <person name="Dalgaard T.S."/>
            <person name="Juul-Madsen H.R."/>
        </authorList>
    </citation>
    <scope>NUCLEOTIDE SEQUENCE [LARGE SCALE GENOMIC DNA]</scope>
    <source>
        <strain evidence="1 2">DSM 45248</strain>
    </source>
</reference>
<dbReference type="GO" id="GO:0003677">
    <property type="term" value="F:DNA binding"/>
    <property type="evidence" value="ECO:0007669"/>
    <property type="project" value="UniProtKB-KW"/>
</dbReference>
<accession>A0A1A9A4F4</accession>
<keyword evidence="1" id="KW-0238">DNA-binding</keyword>
<dbReference type="AlphaFoldDB" id="A0A1A9A4F4"/>
<dbReference type="PATRIC" id="fig|299146.4.peg.4159"/>
<evidence type="ECO:0000313" key="1">
    <source>
        <dbReference type="EMBL" id="SBT51330.1"/>
    </source>
</evidence>
<keyword evidence="2" id="KW-1185">Reference proteome</keyword>
<dbReference type="EMBL" id="LT594324">
    <property type="protein sequence ID" value="SBT51330.1"/>
    <property type="molecule type" value="Genomic_DNA"/>
</dbReference>
<name>A0A1A9A4F4_9ACTN</name>
<organism evidence="1 2">
    <name type="scientific">Micromonospora narathiwatensis</name>
    <dbReference type="NCBI Taxonomy" id="299146"/>
    <lineage>
        <taxon>Bacteria</taxon>
        <taxon>Bacillati</taxon>
        <taxon>Actinomycetota</taxon>
        <taxon>Actinomycetes</taxon>
        <taxon>Micromonosporales</taxon>
        <taxon>Micromonosporaceae</taxon>
        <taxon>Micromonospora</taxon>
    </lineage>
</organism>
<dbReference type="SUPFAM" id="SSF82607">
    <property type="entry name" value="YbaB-like"/>
    <property type="match status" value="1"/>
</dbReference>